<name>A0A9W4UMY7_9PLEO</name>
<evidence type="ECO:0000313" key="1">
    <source>
        <dbReference type="EMBL" id="CAI6339668.1"/>
    </source>
</evidence>
<accession>A0A9W4UMY7</accession>
<dbReference type="EMBL" id="CAOQHR010000009">
    <property type="protein sequence ID" value="CAI6339668.1"/>
    <property type="molecule type" value="Genomic_DNA"/>
</dbReference>
<dbReference type="Proteomes" id="UP001152607">
    <property type="component" value="Unassembled WGS sequence"/>
</dbReference>
<sequence>MRTNSTLGVGMSLASRGSPSRRAAADCAYLNLGAEKGPRKESPVYVRRLRIAGMGYHLERQRSRALRASCPGRRVVCFGGCRRRGLWDCGRRGRIRSKQILALTQEIGNSRLLVLMTGSLGYTRGSFVLHAHVVAHAWT</sequence>
<reference evidence="1" key="1">
    <citation type="submission" date="2023-01" db="EMBL/GenBank/DDBJ databases">
        <authorList>
            <person name="Van Ghelder C."/>
            <person name="Rancurel C."/>
        </authorList>
    </citation>
    <scope>NUCLEOTIDE SEQUENCE</scope>
    <source>
        <strain evidence="1">CNCM I-4278</strain>
    </source>
</reference>
<proteinExistence type="predicted"/>
<protein>
    <submittedName>
        <fullName evidence="1">Uncharacterized protein</fullName>
    </submittedName>
</protein>
<evidence type="ECO:0000313" key="2">
    <source>
        <dbReference type="Proteomes" id="UP001152607"/>
    </source>
</evidence>
<keyword evidence="2" id="KW-1185">Reference proteome</keyword>
<gene>
    <name evidence="1" type="ORF">PDIGIT_LOCUS12831</name>
</gene>
<comment type="caution">
    <text evidence="1">The sequence shown here is derived from an EMBL/GenBank/DDBJ whole genome shotgun (WGS) entry which is preliminary data.</text>
</comment>
<organism evidence="1 2">
    <name type="scientific">Periconia digitata</name>
    <dbReference type="NCBI Taxonomy" id="1303443"/>
    <lineage>
        <taxon>Eukaryota</taxon>
        <taxon>Fungi</taxon>
        <taxon>Dikarya</taxon>
        <taxon>Ascomycota</taxon>
        <taxon>Pezizomycotina</taxon>
        <taxon>Dothideomycetes</taxon>
        <taxon>Pleosporomycetidae</taxon>
        <taxon>Pleosporales</taxon>
        <taxon>Massarineae</taxon>
        <taxon>Periconiaceae</taxon>
        <taxon>Periconia</taxon>
    </lineage>
</organism>
<dbReference type="AlphaFoldDB" id="A0A9W4UMY7"/>